<dbReference type="AlphaFoldDB" id="A0AB39NX91"/>
<feature type="compositionally biased region" description="Basic and acidic residues" evidence="1">
    <location>
        <begin position="25"/>
        <end position="35"/>
    </location>
</feature>
<proteinExistence type="predicted"/>
<sequence>MGDAATGPGQADGEDVVGQSGRGAQRLEHRADHTDGGGACRGSGRRRICTGRRRGAVPDGTILDTVTPPQTGWLRLGRSGLIHPTNTGNVAILLVGIDAQDHTTNVVLLLPGDSLDWYRIDGSATDTATCTTYPQTGGPGPRPGDVAELTHVVSVSPQL</sequence>
<dbReference type="EMBL" id="CP163435">
    <property type="protein sequence ID" value="XDQ23310.1"/>
    <property type="molecule type" value="Genomic_DNA"/>
</dbReference>
<reference evidence="2" key="1">
    <citation type="submission" date="2024-07" db="EMBL/GenBank/DDBJ databases">
        <authorList>
            <person name="Yu S.T."/>
        </authorList>
    </citation>
    <scope>NUCLEOTIDE SEQUENCE</scope>
    <source>
        <strain evidence="2">R21</strain>
    </source>
</reference>
<organism evidence="2">
    <name type="scientific">Streptomyces sp. R21</name>
    <dbReference type="NCBI Taxonomy" id="3238627"/>
    <lineage>
        <taxon>Bacteria</taxon>
        <taxon>Bacillati</taxon>
        <taxon>Actinomycetota</taxon>
        <taxon>Actinomycetes</taxon>
        <taxon>Kitasatosporales</taxon>
        <taxon>Streptomycetaceae</taxon>
        <taxon>Streptomyces</taxon>
    </lineage>
</organism>
<gene>
    <name evidence="2" type="ORF">AB5J56_00590</name>
</gene>
<dbReference type="RefSeq" id="WP_369228911.1">
    <property type="nucleotide sequence ID" value="NZ_CP163435.1"/>
</dbReference>
<feature type="region of interest" description="Disordered" evidence="1">
    <location>
        <begin position="1"/>
        <end position="46"/>
    </location>
</feature>
<evidence type="ECO:0000313" key="2">
    <source>
        <dbReference type="EMBL" id="XDQ23310.1"/>
    </source>
</evidence>
<accession>A0AB39NX91</accession>
<evidence type="ECO:0000256" key="1">
    <source>
        <dbReference type="SAM" id="MobiDB-lite"/>
    </source>
</evidence>
<protein>
    <submittedName>
        <fullName evidence="2">Uncharacterized protein</fullName>
    </submittedName>
</protein>
<name>A0AB39NX91_9ACTN</name>